<evidence type="ECO:0000313" key="3">
    <source>
        <dbReference type="Proteomes" id="UP000326367"/>
    </source>
</evidence>
<dbReference type="PANTHER" id="PTHR43745:SF2">
    <property type="entry name" value="NITROREDUCTASE MJ1384-RELATED"/>
    <property type="match status" value="1"/>
</dbReference>
<dbReference type="InterPro" id="IPR030965">
    <property type="entry name" value="SagB-rel_DH_2"/>
</dbReference>
<dbReference type="InterPro" id="IPR029479">
    <property type="entry name" value="Nitroreductase"/>
</dbReference>
<dbReference type="NCBIfam" id="TIGR03605">
    <property type="entry name" value="antibiot_sagB"/>
    <property type="match status" value="1"/>
</dbReference>
<dbReference type="EMBL" id="VYKI01000018">
    <property type="protein sequence ID" value="KAA8996057.1"/>
    <property type="molecule type" value="Genomic_DNA"/>
</dbReference>
<evidence type="ECO:0000313" key="2">
    <source>
        <dbReference type="EMBL" id="KAA8996057.1"/>
    </source>
</evidence>
<evidence type="ECO:0000259" key="1">
    <source>
        <dbReference type="Pfam" id="PF00881"/>
    </source>
</evidence>
<dbReference type="RefSeq" id="WP_150455286.1">
    <property type="nucleotide sequence ID" value="NZ_VYKI01000018.1"/>
</dbReference>
<name>A0ABQ6SYR8_9GAMM</name>
<dbReference type="InterPro" id="IPR000415">
    <property type="entry name" value="Nitroreductase-like"/>
</dbReference>
<dbReference type="InterPro" id="IPR020051">
    <property type="entry name" value="SagB-type_dehydrogenase"/>
</dbReference>
<accession>A0ABQ6SYR8</accession>
<keyword evidence="3" id="KW-1185">Reference proteome</keyword>
<reference evidence="2 3" key="1">
    <citation type="journal article" date="2020" name="Antonie Van Leeuwenhoek">
        <title>Stenotrophomonas cyclobalanopsidis sp. nov., isolated from the leaf spot disease of Cyclobalanopsis patelliformis.</title>
        <authorList>
            <person name="Bian D.R."/>
            <person name="Xue H."/>
            <person name="Piao C.G."/>
            <person name="Li Y."/>
        </authorList>
    </citation>
    <scope>NUCLEOTIDE SEQUENCE [LARGE SCALE GENOMIC DNA]</scope>
    <source>
        <strain evidence="2 3">TPQG1-4</strain>
    </source>
</reference>
<protein>
    <submittedName>
        <fullName evidence="2">Peptide maturation dehydrogenase</fullName>
    </submittedName>
</protein>
<dbReference type="SUPFAM" id="SSF55469">
    <property type="entry name" value="FMN-dependent nitroreductase-like"/>
    <property type="match status" value="1"/>
</dbReference>
<dbReference type="Gene3D" id="3.40.109.10">
    <property type="entry name" value="NADH Oxidase"/>
    <property type="match status" value="1"/>
</dbReference>
<gene>
    <name evidence="2" type="ORF">FJU31_13950</name>
</gene>
<dbReference type="InterPro" id="IPR052544">
    <property type="entry name" value="Bacteriocin_Proc_Enz"/>
</dbReference>
<organism evidence="2 3">
    <name type="scientific">Stenotrophomonas cyclobalanopsidis</name>
    <dbReference type="NCBI Taxonomy" id="2771362"/>
    <lineage>
        <taxon>Bacteria</taxon>
        <taxon>Pseudomonadati</taxon>
        <taxon>Pseudomonadota</taxon>
        <taxon>Gammaproteobacteria</taxon>
        <taxon>Lysobacterales</taxon>
        <taxon>Lysobacteraceae</taxon>
        <taxon>Stenotrophomonas</taxon>
    </lineage>
</organism>
<comment type="caution">
    <text evidence="2">The sequence shown here is derived from an EMBL/GenBank/DDBJ whole genome shotgun (WGS) entry which is preliminary data.</text>
</comment>
<sequence length="385" mass="42850">MQIRRCSIVMFEPKSELSLDLALLLSGGAGLKSSMQWYALAAHLDAPVAVSSEDVLLLGQIEPDRWVNVMDLQFDQDQVQQLIEQGVLISDDPAWADHRDRDERVRTTNWWPLAALAHRMGRWTGVDSAREMHENKLVTALDLHERFGPPPPSVVMPEAPAISLPDTIDDARDELLASRATCRNFDRNKSLPLAMLSQVMKRTLRAHAAVRPGADMEFLKKNIPSGGGLHPLETYVISLDVEGLAAGVYHYHPLEHALRALPQAGVDLRTSVLGYLAGQHWFADAPLHIVQVARFPRSFWKYRKHPKAYRAVLLDAGHLSQQWMLSATELGLAAYVTAAINEIDVEAPLGLDGIETSPVMMCGLGWRAQTQGTSEFDPLARVWRD</sequence>
<dbReference type="PANTHER" id="PTHR43745">
    <property type="entry name" value="NITROREDUCTASE MJ1384-RELATED"/>
    <property type="match status" value="1"/>
</dbReference>
<dbReference type="NCBIfam" id="TIGR04511">
    <property type="entry name" value="SagB_rel_DH_2"/>
    <property type="match status" value="1"/>
</dbReference>
<dbReference type="Proteomes" id="UP000326367">
    <property type="component" value="Unassembled WGS sequence"/>
</dbReference>
<proteinExistence type="predicted"/>
<feature type="domain" description="Nitroreductase" evidence="1">
    <location>
        <begin position="177"/>
        <end position="366"/>
    </location>
</feature>
<dbReference type="CDD" id="cd02142">
    <property type="entry name" value="McbC_SagB-like_oxidoreductase"/>
    <property type="match status" value="1"/>
</dbReference>
<dbReference type="Pfam" id="PF00881">
    <property type="entry name" value="Nitroreductase"/>
    <property type="match status" value="1"/>
</dbReference>